<proteinExistence type="predicted"/>
<accession>A0ACB9YXX5</accession>
<dbReference type="EMBL" id="MU393496">
    <property type="protein sequence ID" value="KAI4863864.1"/>
    <property type="molecule type" value="Genomic_DNA"/>
</dbReference>
<keyword evidence="1" id="KW-0689">Ribosomal protein</keyword>
<evidence type="ECO:0000313" key="2">
    <source>
        <dbReference type="Proteomes" id="UP001497700"/>
    </source>
</evidence>
<reference evidence="1 2" key="1">
    <citation type="journal article" date="2022" name="New Phytol.">
        <title>Ecological generalism drives hyperdiversity of secondary metabolite gene clusters in xylarialean endophytes.</title>
        <authorList>
            <person name="Franco M.E.E."/>
            <person name="Wisecaver J.H."/>
            <person name="Arnold A.E."/>
            <person name="Ju Y.M."/>
            <person name="Slot J.C."/>
            <person name="Ahrendt S."/>
            <person name="Moore L.P."/>
            <person name="Eastman K.E."/>
            <person name="Scott K."/>
            <person name="Konkel Z."/>
            <person name="Mondo S.J."/>
            <person name="Kuo A."/>
            <person name="Hayes R.D."/>
            <person name="Haridas S."/>
            <person name="Andreopoulos B."/>
            <person name="Riley R."/>
            <person name="LaButti K."/>
            <person name="Pangilinan J."/>
            <person name="Lipzen A."/>
            <person name="Amirebrahimi M."/>
            <person name="Yan J."/>
            <person name="Adam C."/>
            <person name="Keymanesh K."/>
            <person name="Ng V."/>
            <person name="Louie K."/>
            <person name="Northen T."/>
            <person name="Drula E."/>
            <person name="Henrissat B."/>
            <person name="Hsieh H.M."/>
            <person name="Youens-Clark K."/>
            <person name="Lutzoni F."/>
            <person name="Miadlikowska J."/>
            <person name="Eastwood D.C."/>
            <person name="Hamelin R.C."/>
            <person name="Grigoriev I.V."/>
            <person name="U'Ren J.M."/>
        </authorList>
    </citation>
    <scope>NUCLEOTIDE SEQUENCE [LARGE SCALE GENOMIC DNA]</scope>
    <source>
        <strain evidence="1 2">CBS 119005</strain>
    </source>
</reference>
<evidence type="ECO:0000313" key="1">
    <source>
        <dbReference type="EMBL" id="KAI4863864.1"/>
    </source>
</evidence>
<dbReference type="Proteomes" id="UP001497700">
    <property type="component" value="Unassembled WGS sequence"/>
</dbReference>
<protein>
    <submittedName>
        <fullName evidence="1">Mitochondrial ribosomal protein</fullName>
    </submittedName>
</protein>
<keyword evidence="1" id="KW-0687">Ribonucleoprotein</keyword>
<name>A0ACB9YXX5_9PEZI</name>
<gene>
    <name evidence="1" type="ORF">F4820DRAFT_358019</name>
</gene>
<keyword evidence="2" id="KW-1185">Reference proteome</keyword>
<comment type="caution">
    <text evidence="1">The sequence shown here is derived from an EMBL/GenBank/DDBJ whole genome shotgun (WGS) entry which is preliminary data.</text>
</comment>
<sequence>MATGVRSMRFCLRAFRHAATPAPRRAGAPIYVARRAFSSTPTPWRPAAKKDEADEREVDEEEDDDVIIDSAELNESLDTTLTGPDIDSGATARFQEQVVGSINATLSEAAYVPKVHPARSFWHEEEEDPELLTDERDEDVFEEDDIMSMAHGKLEEFREYREYARIAAWEMPLLSKLARPFEPPTAQEPLRFRYTSYMGEFHPAENKVVVEFSPRDMPLTEAQQTKLRKLLGPRYNPETDVAKISCEQFEHQAQNKRYLGDLVEKLVEQAKDPSDMFEDVPLDTRHHKFKVRPKFPREWRMTEERRKFLDDTRHKSQLLDLTKEEAGSLISGKERIEQFFSTLSRKDQERVGVRLNRPITRGRQPSLRRI</sequence>
<organism evidence="1 2">
    <name type="scientific">Hypoxylon rubiginosum</name>
    <dbReference type="NCBI Taxonomy" id="110542"/>
    <lineage>
        <taxon>Eukaryota</taxon>
        <taxon>Fungi</taxon>
        <taxon>Dikarya</taxon>
        <taxon>Ascomycota</taxon>
        <taxon>Pezizomycotina</taxon>
        <taxon>Sordariomycetes</taxon>
        <taxon>Xylariomycetidae</taxon>
        <taxon>Xylariales</taxon>
        <taxon>Hypoxylaceae</taxon>
        <taxon>Hypoxylon</taxon>
    </lineage>
</organism>